<evidence type="ECO:0000256" key="12">
    <source>
        <dbReference type="RuleBase" id="RU003476"/>
    </source>
</evidence>
<dbReference type="GO" id="GO:0035539">
    <property type="term" value="F:8-oxo-7,8-dihydrodeoxyguanosine triphosphate pyrophosphatase activity"/>
    <property type="evidence" value="ECO:0007669"/>
    <property type="project" value="UniProtKB-EC"/>
</dbReference>
<dbReference type="AlphaFoldDB" id="A0A0K1JLR5"/>
<gene>
    <name evidence="14" type="ORF">VV02_20475</name>
</gene>
<dbReference type="GO" id="GO:0006281">
    <property type="term" value="P:DNA repair"/>
    <property type="evidence" value="ECO:0007669"/>
    <property type="project" value="UniProtKB-KW"/>
</dbReference>
<dbReference type="OrthoDB" id="9804442at2"/>
<dbReference type="InterPro" id="IPR020084">
    <property type="entry name" value="NUDIX_hydrolase_CS"/>
</dbReference>
<dbReference type="Proteomes" id="UP000066480">
    <property type="component" value="Chromosome"/>
</dbReference>
<dbReference type="GO" id="GO:0006260">
    <property type="term" value="P:DNA replication"/>
    <property type="evidence" value="ECO:0007669"/>
    <property type="project" value="UniProtKB-KW"/>
</dbReference>
<dbReference type="InterPro" id="IPR047127">
    <property type="entry name" value="MutT-like"/>
</dbReference>
<accession>A0A0K1JLR5</accession>
<evidence type="ECO:0000256" key="3">
    <source>
        <dbReference type="ARBA" id="ARBA00022457"/>
    </source>
</evidence>
<keyword evidence="4" id="KW-0235">DNA replication</keyword>
<dbReference type="PRINTS" id="PR00502">
    <property type="entry name" value="NUDIXFAMILY"/>
</dbReference>
<evidence type="ECO:0000313" key="15">
    <source>
        <dbReference type="Proteomes" id="UP000066480"/>
    </source>
</evidence>
<evidence type="ECO:0000259" key="13">
    <source>
        <dbReference type="PROSITE" id="PS51462"/>
    </source>
</evidence>
<dbReference type="CDD" id="cd03425">
    <property type="entry name" value="NUDIX_MutT_NudA_like"/>
    <property type="match status" value="1"/>
</dbReference>
<dbReference type="STRING" id="571913.VV02_20475"/>
<comment type="catalytic activity">
    <reaction evidence="10">
        <text>8-oxo-dGTP + H2O = 8-oxo-dGMP + diphosphate + H(+)</text>
        <dbReference type="Rhea" id="RHEA:31575"/>
        <dbReference type="ChEBI" id="CHEBI:15377"/>
        <dbReference type="ChEBI" id="CHEBI:15378"/>
        <dbReference type="ChEBI" id="CHEBI:33019"/>
        <dbReference type="ChEBI" id="CHEBI:63224"/>
        <dbReference type="ChEBI" id="CHEBI:77896"/>
        <dbReference type="EC" id="3.6.1.55"/>
    </reaction>
</comment>
<dbReference type="GO" id="GO:0008413">
    <property type="term" value="F:8-oxo-7,8-dihydroguanosine triphosphate pyrophosphatase activity"/>
    <property type="evidence" value="ECO:0007669"/>
    <property type="project" value="TreeGrafter"/>
</dbReference>
<dbReference type="SUPFAM" id="SSF55811">
    <property type="entry name" value="Nudix"/>
    <property type="match status" value="1"/>
</dbReference>
<evidence type="ECO:0000313" key="14">
    <source>
        <dbReference type="EMBL" id="AKU17664.1"/>
    </source>
</evidence>
<evidence type="ECO:0000256" key="4">
    <source>
        <dbReference type="ARBA" id="ARBA00022705"/>
    </source>
</evidence>
<reference evidence="14 15" key="1">
    <citation type="submission" date="2015-03" db="EMBL/GenBank/DDBJ databases">
        <title>Luteipulveratus halotolerans sp. nov., a novel actinobacterium (Dermacoccaceae) from Sarawak, Malaysia.</title>
        <authorList>
            <person name="Juboi H."/>
            <person name="Basik A."/>
            <person name="Shamsul S.S."/>
            <person name="Arnold P."/>
            <person name="Schmitt E.K."/>
            <person name="Sanglier J.-J."/>
            <person name="Yeo T."/>
        </authorList>
    </citation>
    <scope>NUCLEOTIDE SEQUENCE [LARGE SCALE GENOMIC DNA]</scope>
    <source>
        <strain evidence="14 15">MN07-A0370</strain>
    </source>
</reference>
<dbReference type="PANTHER" id="PTHR47707:SF1">
    <property type="entry name" value="NUDIX HYDROLASE FAMILY PROTEIN"/>
    <property type="match status" value="1"/>
</dbReference>
<evidence type="ECO:0000256" key="7">
    <source>
        <dbReference type="ARBA" id="ARBA00022801"/>
    </source>
</evidence>
<keyword evidence="5" id="KW-0479">Metal-binding</keyword>
<dbReference type="GO" id="GO:0046872">
    <property type="term" value="F:metal ion binding"/>
    <property type="evidence" value="ECO:0007669"/>
    <property type="project" value="UniProtKB-KW"/>
</dbReference>
<evidence type="ECO:0000256" key="9">
    <source>
        <dbReference type="ARBA" id="ARBA00023204"/>
    </source>
</evidence>
<comment type="cofactor">
    <cofactor evidence="1">
        <name>Mg(2+)</name>
        <dbReference type="ChEBI" id="CHEBI:18420"/>
    </cofactor>
</comment>
<organism evidence="14 15">
    <name type="scientific">Luteipulveratus mongoliensis</name>
    <dbReference type="NCBI Taxonomy" id="571913"/>
    <lineage>
        <taxon>Bacteria</taxon>
        <taxon>Bacillati</taxon>
        <taxon>Actinomycetota</taxon>
        <taxon>Actinomycetes</taxon>
        <taxon>Micrococcales</taxon>
        <taxon>Dermacoccaceae</taxon>
        <taxon>Luteipulveratus</taxon>
    </lineage>
</organism>
<evidence type="ECO:0000256" key="1">
    <source>
        <dbReference type="ARBA" id="ARBA00001946"/>
    </source>
</evidence>
<dbReference type="EC" id="3.6.1.55" evidence="11"/>
<keyword evidence="6" id="KW-0227">DNA damage</keyword>
<proteinExistence type="inferred from homology"/>
<dbReference type="InterPro" id="IPR020476">
    <property type="entry name" value="Nudix_hydrolase"/>
</dbReference>
<keyword evidence="7 12" id="KW-0378">Hydrolase</keyword>
<dbReference type="Gene3D" id="3.90.79.10">
    <property type="entry name" value="Nucleoside Triphosphate Pyrophosphohydrolase"/>
    <property type="match status" value="1"/>
</dbReference>
<dbReference type="InterPro" id="IPR000086">
    <property type="entry name" value="NUDIX_hydrolase_dom"/>
</dbReference>
<dbReference type="PANTHER" id="PTHR47707">
    <property type="entry name" value="8-OXO-DGTP DIPHOSPHATASE"/>
    <property type="match status" value="1"/>
</dbReference>
<dbReference type="KEGG" id="lmoi:VV02_20475"/>
<sequence>MLAVVSRRLVVGAALVDDLDQPTRLLAARRTEPSHLAGGWELPGGKVEEGETLVEAVHRELEEELDVHIELGVAVPGPLTTNGEVGAWPLGESYAMHVRLARVTHGEARPVAEHDQVRWLTKQDLYDVDWLPDDLPVIRAVETHLR</sequence>
<keyword evidence="3" id="KW-0515">Mutator protein</keyword>
<evidence type="ECO:0000256" key="8">
    <source>
        <dbReference type="ARBA" id="ARBA00022842"/>
    </source>
</evidence>
<protein>
    <recommendedName>
        <fullName evidence="11">8-oxo-dGTP diphosphatase</fullName>
        <ecNumber evidence="11">3.6.1.55</ecNumber>
    </recommendedName>
</protein>
<dbReference type="EMBL" id="CP011112">
    <property type="protein sequence ID" value="AKU17664.1"/>
    <property type="molecule type" value="Genomic_DNA"/>
</dbReference>
<evidence type="ECO:0000256" key="10">
    <source>
        <dbReference type="ARBA" id="ARBA00035861"/>
    </source>
</evidence>
<feature type="domain" description="Nudix hydrolase" evidence="13">
    <location>
        <begin position="6"/>
        <end position="142"/>
    </location>
</feature>
<name>A0A0K1JLR5_9MICO</name>
<dbReference type="Pfam" id="PF00293">
    <property type="entry name" value="NUDIX"/>
    <property type="match status" value="1"/>
</dbReference>
<keyword evidence="9" id="KW-0234">DNA repair</keyword>
<evidence type="ECO:0000256" key="5">
    <source>
        <dbReference type="ARBA" id="ARBA00022723"/>
    </source>
</evidence>
<dbReference type="InterPro" id="IPR015797">
    <property type="entry name" value="NUDIX_hydrolase-like_dom_sf"/>
</dbReference>
<evidence type="ECO:0000256" key="6">
    <source>
        <dbReference type="ARBA" id="ARBA00022763"/>
    </source>
</evidence>
<keyword evidence="15" id="KW-1185">Reference proteome</keyword>
<dbReference type="GO" id="GO:0044716">
    <property type="term" value="F:8-oxo-GDP phosphatase activity"/>
    <property type="evidence" value="ECO:0007669"/>
    <property type="project" value="TreeGrafter"/>
</dbReference>
<comment type="similarity">
    <text evidence="2 12">Belongs to the Nudix hydrolase family.</text>
</comment>
<dbReference type="PROSITE" id="PS00893">
    <property type="entry name" value="NUDIX_BOX"/>
    <property type="match status" value="1"/>
</dbReference>
<evidence type="ECO:0000256" key="11">
    <source>
        <dbReference type="ARBA" id="ARBA00038905"/>
    </source>
</evidence>
<dbReference type="GO" id="GO:0044715">
    <property type="term" value="F:8-oxo-dGDP phosphatase activity"/>
    <property type="evidence" value="ECO:0007669"/>
    <property type="project" value="TreeGrafter"/>
</dbReference>
<keyword evidence="8" id="KW-0460">Magnesium</keyword>
<evidence type="ECO:0000256" key="2">
    <source>
        <dbReference type="ARBA" id="ARBA00005582"/>
    </source>
</evidence>
<dbReference type="PROSITE" id="PS51462">
    <property type="entry name" value="NUDIX"/>
    <property type="match status" value="1"/>
</dbReference>